<dbReference type="InterPro" id="IPR052413">
    <property type="entry name" value="SUR7_domain"/>
</dbReference>
<keyword evidence="1" id="KW-0472">Membrane</keyword>
<evidence type="ECO:0000313" key="3">
    <source>
        <dbReference type="Proteomes" id="UP000249619"/>
    </source>
</evidence>
<dbReference type="Pfam" id="PF06687">
    <property type="entry name" value="SUR7"/>
    <property type="match status" value="1"/>
</dbReference>
<keyword evidence="1" id="KW-1133">Transmembrane helix</keyword>
<evidence type="ECO:0000313" key="2">
    <source>
        <dbReference type="EMBL" id="RAR01308.1"/>
    </source>
</evidence>
<dbReference type="Proteomes" id="UP000249619">
    <property type="component" value="Unassembled WGS sequence"/>
</dbReference>
<dbReference type="GO" id="GO:0051285">
    <property type="term" value="C:cell cortex of cell tip"/>
    <property type="evidence" value="ECO:0007669"/>
    <property type="project" value="TreeGrafter"/>
</dbReference>
<dbReference type="EMBL" id="QGDH01000280">
    <property type="protein sequence ID" value="RAR01308.1"/>
    <property type="molecule type" value="Genomic_DNA"/>
</dbReference>
<dbReference type="PANTHER" id="PTHR28019:SF3">
    <property type="entry name" value="INTEGRAL MEMBRANE PROTEIN (AFU_ORTHOLOGUE AFUA_6G07470)"/>
    <property type="match status" value="1"/>
</dbReference>
<dbReference type="AlphaFoldDB" id="A0A364MRR2"/>
<proteinExistence type="predicted"/>
<gene>
    <name evidence="2" type="ORF">DDE83_008947</name>
</gene>
<dbReference type="GO" id="GO:0031505">
    <property type="term" value="P:fungal-type cell wall organization"/>
    <property type="evidence" value="ECO:0007669"/>
    <property type="project" value="TreeGrafter"/>
</dbReference>
<name>A0A364MRR2_STELY</name>
<dbReference type="InterPro" id="IPR009571">
    <property type="entry name" value="SUR7/Rim9-like_fungi"/>
</dbReference>
<feature type="transmembrane region" description="Helical" evidence="1">
    <location>
        <begin position="117"/>
        <end position="144"/>
    </location>
</feature>
<dbReference type="GO" id="GO:0005886">
    <property type="term" value="C:plasma membrane"/>
    <property type="evidence" value="ECO:0007669"/>
    <property type="project" value="InterPro"/>
</dbReference>
<reference evidence="3" key="1">
    <citation type="submission" date="2018-05" db="EMBL/GenBank/DDBJ databases">
        <title>Draft genome sequence of Stemphylium lycopersici strain CIDEFI 213.</title>
        <authorList>
            <person name="Medina R."/>
            <person name="Franco M.E.E."/>
            <person name="Lucentini C.G."/>
            <person name="Saparrat M.C.N."/>
            <person name="Balatti P.A."/>
        </authorList>
    </citation>
    <scope>NUCLEOTIDE SEQUENCE [LARGE SCALE GENOMIC DNA]</scope>
    <source>
        <strain evidence="3">CIDEFI 213</strain>
    </source>
</reference>
<organism evidence="2 3">
    <name type="scientific">Stemphylium lycopersici</name>
    <name type="common">Tomato gray leaf spot disease fungus</name>
    <name type="synonym">Thyrospora lycopersici</name>
    <dbReference type="NCBI Taxonomy" id="183478"/>
    <lineage>
        <taxon>Eukaryota</taxon>
        <taxon>Fungi</taxon>
        <taxon>Dikarya</taxon>
        <taxon>Ascomycota</taxon>
        <taxon>Pezizomycotina</taxon>
        <taxon>Dothideomycetes</taxon>
        <taxon>Pleosporomycetidae</taxon>
        <taxon>Pleosporales</taxon>
        <taxon>Pleosporineae</taxon>
        <taxon>Pleosporaceae</taxon>
        <taxon>Stemphylium</taxon>
    </lineage>
</organism>
<dbReference type="PANTHER" id="PTHR28019">
    <property type="entry name" value="CELL MEMBRANE PROTEIN YLR413W-RELATED"/>
    <property type="match status" value="1"/>
</dbReference>
<keyword evidence="1" id="KW-0812">Transmembrane</keyword>
<keyword evidence="3" id="KW-1185">Reference proteome</keyword>
<protein>
    <submittedName>
        <fullName evidence="2">Integral membrane protein</fullName>
    </submittedName>
</protein>
<dbReference type="OrthoDB" id="4480814at2759"/>
<sequence length="409" mass="44831">MDAPDALPSAARSGNLSDFYQVGLFGYCEGETDAATERHTVTHCSAGRLPFHFDPVTVWQLNDTGVLTILGEHFEKGVEVYGKAVEWMHWVFVFALALSLVELGVGMAAIFSRWGSLWTTIASAVQMVLAIVAAAAATGIYVTLMGVFESLLRPHNIEASLGVRIRRTWLMDSHLRVPSADKCQPSATHWHTSPMASRQPGKSPVWDSAGMEFHSRMEYPRSGKPRFWNTTQGLLTVPVEDAPGLAAFVEAIDDDALAKALLELALCIMRLSLALRASSREPMEADLNEALPRSSHPLASQLLLLPPTDMATDPVVWYGHPSEASQQDPSLEVLVETGAASSFVARRRELLGLHSAPNSRRPRLENIRTGGAWFYKSEDRETVIRRAYGKQIELGESGGETWDQPVAAV</sequence>
<comment type="caution">
    <text evidence="2">The sequence shown here is derived from an EMBL/GenBank/DDBJ whole genome shotgun (WGS) entry which is preliminary data.</text>
</comment>
<accession>A0A364MRR2</accession>
<evidence type="ECO:0000256" key="1">
    <source>
        <dbReference type="SAM" id="Phobius"/>
    </source>
</evidence>
<feature type="transmembrane region" description="Helical" evidence="1">
    <location>
        <begin position="90"/>
        <end position="111"/>
    </location>
</feature>